<organism evidence="1 2">
    <name type="scientific">Cylindrotheca closterium</name>
    <dbReference type="NCBI Taxonomy" id="2856"/>
    <lineage>
        <taxon>Eukaryota</taxon>
        <taxon>Sar</taxon>
        <taxon>Stramenopiles</taxon>
        <taxon>Ochrophyta</taxon>
        <taxon>Bacillariophyta</taxon>
        <taxon>Bacillariophyceae</taxon>
        <taxon>Bacillariophycidae</taxon>
        <taxon>Bacillariales</taxon>
        <taxon>Bacillariaceae</taxon>
        <taxon>Cylindrotheca</taxon>
    </lineage>
</organism>
<evidence type="ECO:0000313" key="1">
    <source>
        <dbReference type="EMBL" id="CAJ1967676.1"/>
    </source>
</evidence>
<dbReference type="AlphaFoldDB" id="A0AAD2JPD9"/>
<dbReference type="Proteomes" id="UP001295423">
    <property type="component" value="Unassembled WGS sequence"/>
</dbReference>
<keyword evidence="2" id="KW-1185">Reference proteome</keyword>
<reference evidence="1" key="1">
    <citation type="submission" date="2023-08" db="EMBL/GenBank/DDBJ databases">
        <authorList>
            <person name="Audoor S."/>
            <person name="Bilcke G."/>
        </authorList>
    </citation>
    <scope>NUCLEOTIDE SEQUENCE</scope>
</reference>
<proteinExistence type="predicted"/>
<accession>A0AAD2JPD9</accession>
<gene>
    <name evidence="1" type="ORF">CYCCA115_LOCUS22886</name>
</gene>
<sequence length="176" mass="20277">MYKSNSLVAFLKDEMNFSWEDDIFESDEEETVVMGKRCVRFSDNIEIQEIPCISDMETSEIADVWYTRLDHTVMRAEYKQLAKSVMSGRIEVSAEDICLRGLEEKFYRSQKKVKRSEAIGAVLDEQDAQFGYGEQNAEMIARVYNAFTAYCIDESVEMALRDETAAFKIHGISSIR</sequence>
<comment type="caution">
    <text evidence="1">The sequence shown here is derived from an EMBL/GenBank/DDBJ whole genome shotgun (WGS) entry which is preliminary data.</text>
</comment>
<protein>
    <submittedName>
        <fullName evidence="1">Uncharacterized protein</fullName>
    </submittedName>
</protein>
<dbReference type="EMBL" id="CAKOGP040002336">
    <property type="protein sequence ID" value="CAJ1967676.1"/>
    <property type="molecule type" value="Genomic_DNA"/>
</dbReference>
<name>A0AAD2JPD9_9STRA</name>
<evidence type="ECO:0000313" key="2">
    <source>
        <dbReference type="Proteomes" id="UP001295423"/>
    </source>
</evidence>